<dbReference type="AlphaFoldDB" id="A0A5N5V2X5"/>
<dbReference type="PANTHER" id="PTHR21240">
    <property type="entry name" value="2-AMINO-3-CARBOXYLMUCONATE-6-SEMIALDEHYDE DECARBOXYLASE"/>
    <property type="match status" value="1"/>
</dbReference>
<evidence type="ECO:0000313" key="3">
    <source>
        <dbReference type="EMBL" id="KAB7756254.1"/>
    </source>
</evidence>
<dbReference type="Proteomes" id="UP000325690">
    <property type="component" value="Unassembled WGS sequence"/>
</dbReference>
<proteinExistence type="predicted"/>
<evidence type="ECO:0000313" key="4">
    <source>
        <dbReference type="Proteomes" id="UP000325690"/>
    </source>
</evidence>
<dbReference type="GO" id="GO:0016831">
    <property type="term" value="F:carboxy-lyase activity"/>
    <property type="evidence" value="ECO:0007669"/>
    <property type="project" value="InterPro"/>
</dbReference>
<evidence type="ECO:0000259" key="2">
    <source>
        <dbReference type="Pfam" id="PF04909"/>
    </source>
</evidence>
<organism evidence="3 4">
    <name type="scientific">Mycolicibacterium phlei DSM 43239 = CCUG 21000</name>
    <dbReference type="NCBI Taxonomy" id="1226750"/>
    <lineage>
        <taxon>Bacteria</taxon>
        <taxon>Bacillati</taxon>
        <taxon>Actinomycetota</taxon>
        <taxon>Actinomycetes</taxon>
        <taxon>Mycobacteriales</taxon>
        <taxon>Mycobacteriaceae</taxon>
        <taxon>Mycolicibacterium</taxon>
    </lineage>
</organism>
<dbReference type="PANTHER" id="PTHR21240:SF28">
    <property type="entry name" value="ISO-OROTATE DECARBOXYLASE (EUROFUNG)"/>
    <property type="match status" value="1"/>
</dbReference>
<dbReference type="GO" id="GO:0019748">
    <property type="term" value="P:secondary metabolic process"/>
    <property type="evidence" value="ECO:0007669"/>
    <property type="project" value="TreeGrafter"/>
</dbReference>
<dbReference type="InterPro" id="IPR006680">
    <property type="entry name" value="Amidohydro-rel"/>
</dbReference>
<dbReference type="GO" id="GO:0016787">
    <property type="term" value="F:hydrolase activity"/>
    <property type="evidence" value="ECO:0007669"/>
    <property type="project" value="UniProtKB-KW"/>
</dbReference>
<evidence type="ECO:0000256" key="1">
    <source>
        <dbReference type="ARBA" id="ARBA00023239"/>
    </source>
</evidence>
<accession>A0A5N5V2X5</accession>
<dbReference type="Gene3D" id="3.20.20.140">
    <property type="entry name" value="Metal-dependent hydrolases"/>
    <property type="match status" value="1"/>
</dbReference>
<feature type="domain" description="Amidohydrolase-related" evidence="2">
    <location>
        <begin position="83"/>
        <end position="377"/>
    </location>
</feature>
<keyword evidence="4" id="KW-1185">Reference proteome</keyword>
<protein>
    <submittedName>
        <fullName evidence="3">Amidohydrolase</fullName>
    </submittedName>
</protein>
<dbReference type="InterPro" id="IPR032465">
    <property type="entry name" value="ACMSD"/>
</dbReference>
<dbReference type="SUPFAM" id="SSF51556">
    <property type="entry name" value="Metallo-dependent hydrolases"/>
    <property type="match status" value="1"/>
</dbReference>
<reference evidence="3 4" key="1">
    <citation type="submission" date="2012-10" db="EMBL/GenBank/DDBJ databases">
        <title>The draft sequence of the Mycobacterium pheli genome.</title>
        <authorList>
            <person name="Pettersson B.M.F."/>
            <person name="Das S."/>
            <person name="Dasgupta S."/>
            <person name="Bhattacharya A."/>
            <person name="Kirsebom L.A."/>
        </authorList>
    </citation>
    <scope>NUCLEOTIDE SEQUENCE [LARGE SCALE GENOMIC DNA]</scope>
    <source>
        <strain evidence="3 4">CCUG 21000</strain>
    </source>
</reference>
<keyword evidence="3" id="KW-0378">Hydrolase</keyword>
<dbReference type="Pfam" id="PF04909">
    <property type="entry name" value="Amidohydro_2"/>
    <property type="match status" value="1"/>
</dbReference>
<comment type="caution">
    <text evidence="3">The sequence shown here is derived from an EMBL/GenBank/DDBJ whole genome shotgun (WGS) entry which is preliminary data.</text>
</comment>
<dbReference type="EMBL" id="ANBP01000013">
    <property type="protein sequence ID" value="KAB7756254.1"/>
    <property type="molecule type" value="Genomic_DNA"/>
</dbReference>
<dbReference type="GO" id="GO:0005737">
    <property type="term" value="C:cytoplasm"/>
    <property type="evidence" value="ECO:0007669"/>
    <property type="project" value="TreeGrafter"/>
</dbReference>
<gene>
    <name evidence="3" type="ORF">MPHL21000_12195</name>
</gene>
<dbReference type="InterPro" id="IPR032466">
    <property type="entry name" value="Metal_Hydrolase"/>
</dbReference>
<keyword evidence="1" id="KW-0456">Lyase</keyword>
<sequence>MGMNKDDMILISVDDHIVEPPDMFKNHLPKKYLDEAPRLVHNPDGSDTWQFRDVVIPNVALNAVAGRPKEEYGLEPQGLDEIRPGCWQVDERVKDMNAGGILGSMCFPSFPGFAGRLFATEDPEFSLALVKAYNDWHVEEWCGAYPARFIPMTLPVIWDPVECAKEIRRNAERGVHSLTFTENPSAMGYPSFHDFDHWKPMWDALVDTETVLNVHIGSSGRLAITAPDAPMDVMITLQPMNIVQAAADLLWSRPIKEYPTLKIALSEGGTGWIPYFLERIDRTYEMHSTWTGQDFKGKLPSEVFKEHFLTCFIADPIGVAVRDKIGVDNICWEADYPHSDSMWPGAPEQLHEVLTANNVPDDEINKMTYENAMKWYHWDPFKHIPKEQATVGALRKAAEGHDVSIKALSKKEKIGTSVAEFATTAKQITGNQE</sequence>
<name>A0A5N5V2X5_MYCPH</name>